<accession>A0A1Y2CYB5</accession>
<evidence type="ECO:0000313" key="2">
    <source>
        <dbReference type="Proteomes" id="UP000193642"/>
    </source>
</evidence>
<keyword evidence="2" id="KW-1185">Reference proteome</keyword>
<comment type="caution">
    <text evidence="1">The sequence shown here is derived from an EMBL/GenBank/DDBJ whole genome shotgun (WGS) entry which is preliminary data.</text>
</comment>
<proteinExistence type="predicted"/>
<feature type="non-terminal residue" evidence="1">
    <location>
        <position position="1"/>
    </location>
</feature>
<organism evidence="1 2">
    <name type="scientific">Rhizoclosmatium globosum</name>
    <dbReference type="NCBI Taxonomy" id="329046"/>
    <lineage>
        <taxon>Eukaryota</taxon>
        <taxon>Fungi</taxon>
        <taxon>Fungi incertae sedis</taxon>
        <taxon>Chytridiomycota</taxon>
        <taxon>Chytridiomycota incertae sedis</taxon>
        <taxon>Chytridiomycetes</taxon>
        <taxon>Chytridiales</taxon>
        <taxon>Chytriomycetaceae</taxon>
        <taxon>Rhizoclosmatium</taxon>
    </lineage>
</organism>
<protein>
    <submittedName>
        <fullName evidence="1">Uncharacterized protein</fullName>
    </submittedName>
</protein>
<gene>
    <name evidence="1" type="ORF">BCR33DRAFT_649163</name>
</gene>
<sequence length="78" mass="9288">LAYHLCANLPEYGVEINLIPPHEWEKYKREIYEEQGWATRRARDRTIKALDELPQLIWRESGELIGNTEDYIKLVSMN</sequence>
<dbReference type="OrthoDB" id="1510206at2759"/>
<dbReference type="AlphaFoldDB" id="A0A1Y2CYB5"/>
<feature type="non-terminal residue" evidence="1">
    <location>
        <position position="78"/>
    </location>
</feature>
<dbReference type="STRING" id="329046.A0A1Y2CYB5"/>
<reference evidence="1 2" key="1">
    <citation type="submission" date="2016-07" db="EMBL/GenBank/DDBJ databases">
        <title>Pervasive Adenine N6-methylation of Active Genes in Fungi.</title>
        <authorList>
            <consortium name="DOE Joint Genome Institute"/>
            <person name="Mondo S.J."/>
            <person name="Dannebaum R.O."/>
            <person name="Kuo R.C."/>
            <person name="Labutti K."/>
            <person name="Haridas S."/>
            <person name="Kuo A."/>
            <person name="Salamov A."/>
            <person name="Ahrendt S.R."/>
            <person name="Lipzen A."/>
            <person name="Sullivan W."/>
            <person name="Andreopoulos W.B."/>
            <person name="Clum A."/>
            <person name="Lindquist E."/>
            <person name="Daum C."/>
            <person name="Ramamoorthy G.K."/>
            <person name="Gryganskyi A."/>
            <person name="Culley D."/>
            <person name="Magnuson J.K."/>
            <person name="James T.Y."/>
            <person name="O'Malley M.A."/>
            <person name="Stajich J.E."/>
            <person name="Spatafora J.W."/>
            <person name="Visel A."/>
            <person name="Grigoriev I.V."/>
        </authorList>
    </citation>
    <scope>NUCLEOTIDE SEQUENCE [LARGE SCALE GENOMIC DNA]</scope>
    <source>
        <strain evidence="1 2">JEL800</strain>
    </source>
</reference>
<dbReference type="EMBL" id="MCGO01000004">
    <property type="protein sequence ID" value="ORY52023.1"/>
    <property type="molecule type" value="Genomic_DNA"/>
</dbReference>
<name>A0A1Y2CYB5_9FUNG</name>
<dbReference type="Proteomes" id="UP000193642">
    <property type="component" value="Unassembled WGS sequence"/>
</dbReference>
<evidence type="ECO:0000313" key="1">
    <source>
        <dbReference type="EMBL" id="ORY52023.1"/>
    </source>
</evidence>